<dbReference type="InterPro" id="IPR036390">
    <property type="entry name" value="WH_DNA-bd_sf"/>
</dbReference>
<evidence type="ECO:0000256" key="1">
    <source>
        <dbReference type="ARBA" id="ARBA00009437"/>
    </source>
</evidence>
<reference evidence="7" key="1">
    <citation type="journal article" date="2019" name="Int. J. Syst. Evol. Microbiol.">
        <title>The Global Catalogue of Microorganisms (GCM) 10K type strain sequencing project: providing services to taxonomists for standard genome sequencing and annotation.</title>
        <authorList>
            <consortium name="The Broad Institute Genomics Platform"/>
            <consortium name="The Broad Institute Genome Sequencing Center for Infectious Disease"/>
            <person name="Wu L."/>
            <person name="Ma J."/>
        </authorList>
    </citation>
    <scope>NUCLEOTIDE SEQUENCE [LARGE SCALE GENOMIC DNA]</scope>
    <source>
        <strain evidence="7">CGMCC 1.10106</strain>
    </source>
</reference>
<dbReference type="Gene3D" id="3.40.190.290">
    <property type="match status" value="1"/>
</dbReference>
<dbReference type="Gene3D" id="1.10.10.10">
    <property type="entry name" value="Winged helix-like DNA-binding domain superfamily/Winged helix DNA-binding domain"/>
    <property type="match status" value="1"/>
</dbReference>
<comment type="similarity">
    <text evidence="1">Belongs to the LysR transcriptional regulatory family.</text>
</comment>
<name>A0ABQ1GPE1_9SPHN</name>
<dbReference type="PANTHER" id="PTHR30537">
    <property type="entry name" value="HTH-TYPE TRANSCRIPTIONAL REGULATOR"/>
    <property type="match status" value="1"/>
</dbReference>
<feature type="domain" description="HTH lysR-type" evidence="5">
    <location>
        <begin position="1"/>
        <end position="58"/>
    </location>
</feature>
<dbReference type="Pfam" id="PF03466">
    <property type="entry name" value="LysR_substrate"/>
    <property type="match status" value="1"/>
</dbReference>
<evidence type="ECO:0000259" key="5">
    <source>
        <dbReference type="PROSITE" id="PS50931"/>
    </source>
</evidence>
<evidence type="ECO:0000256" key="3">
    <source>
        <dbReference type="ARBA" id="ARBA00023125"/>
    </source>
</evidence>
<evidence type="ECO:0000256" key="2">
    <source>
        <dbReference type="ARBA" id="ARBA00023015"/>
    </source>
</evidence>
<gene>
    <name evidence="6" type="ORF">GCM10011395_17650</name>
</gene>
<organism evidence="6 7">
    <name type="scientific">Sphingomonas psychrolutea</name>
    <dbReference type="NCBI Taxonomy" id="1259676"/>
    <lineage>
        <taxon>Bacteria</taxon>
        <taxon>Pseudomonadati</taxon>
        <taxon>Pseudomonadota</taxon>
        <taxon>Alphaproteobacteria</taxon>
        <taxon>Sphingomonadales</taxon>
        <taxon>Sphingomonadaceae</taxon>
        <taxon>Sphingomonas</taxon>
    </lineage>
</organism>
<dbReference type="PROSITE" id="PS50931">
    <property type="entry name" value="HTH_LYSR"/>
    <property type="match status" value="1"/>
</dbReference>
<dbReference type="InterPro" id="IPR058163">
    <property type="entry name" value="LysR-type_TF_proteobact-type"/>
</dbReference>
<dbReference type="Proteomes" id="UP000618591">
    <property type="component" value="Unassembled WGS sequence"/>
</dbReference>
<sequence length="292" mass="31340">MDSRDLRWLLDVVDSGSFTEAARRRAVAVSTVTRRIDALEALLQTRLIDRAQPGARLTAAGERIATLARAQIEGAERIMLAATAARLPAVRETVTVSATEFVIAERLAPALGRLFATSPSVSVDLQSQAHLISLSARDADLAIRMSRPEGNSLLIRKIGQIDLGLFASAAYLAGRAVSAIDLSQERLLTYDDSYGRMPEYLWAGQVGLARAVVLRTGSTRGLLNAAIAGLGIAILPRRDAVAVGLVEMPSPLALEPRSAWLVVHRDLRQVPPIAATYDWIVASFAGDRRSGA</sequence>
<accession>A0ABQ1GPE1</accession>
<dbReference type="InterPro" id="IPR036388">
    <property type="entry name" value="WH-like_DNA-bd_sf"/>
</dbReference>
<dbReference type="SUPFAM" id="SSF46785">
    <property type="entry name" value="Winged helix' DNA-binding domain"/>
    <property type="match status" value="1"/>
</dbReference>
<dbReference type="InterPro" id="IPR000847">
    <property type="entry name" value="LysR_HTH_N"/>
</dbReference>
<evidence type="ECO:0000313" key="6">
    <source>
        <dbReference type="EMBL" id="GGA47853.1"/>
    </source>
</evidence>
<evidence type="ECO:0000313" key="7">
    <source>
        <dbReference type="Proteomes" id="UP000618591"/>
    </source>
</evidence>
<keyword evidence="7" id="KW-1185">Reference proteome</keyword>
<dbReference type="RefSeq" id="WP_188446606.1">
    <property type="nucleotide sequence ID" value="NZ_BMDW01000009.1"/>
</dbReference>
<dbReference type="Pfam" id="PF00126">
    <property type="entry name" value="HTH_1"/>
    <property type="match status" value="1"/>
</dbReference>
<evidence type="ECO:0000256" key="4">
    <source>
        <dbReference type="ARBA" id="ARBA00023163"/>
    </source>
</evidence>
<dbReference type="EMBL" id="BMDW01000009">
    <property type="protein sequence ID" value="GGA47853.1"/>
    <property type="molecule type" value="Genomic_DNA"/>
</dbReference>
<keyword evidence="4" id="KW-0804">Transcription</keyword>
<dbReference type="PANTHER" id="PTHR30537:SF3">
    <property type="entry name" value="TRANSCRIPTIONAL REGULATORY PROTEIN"/>
    <property type="match status" value="1"/>
</dbReference>
<dbReference type="InterPro" id="IPR005119">
    <property type="entry name" value="LysR_subst-bd"/>
</dbReference>
<dbReference type="SUPFAM" id="SSF53850">
    <property type="entry name" value="Periplasmic binding protein-like II"/>
    <property type="match status" value="1"/>
</dbReference>
<comment type="caution">
    <text evidence="6">The sequence shown here is derived from an EMBL/GenBank/DDBJ whole genome shotgun (WGS) entry which is preliminary data.</text>
</comment>
<proteinExistence type="inferred from homology"/>
<keyword evidence="3" id="KW-0238">DNA-binding</keyword>
<protein>
    <submittedName>
        <fullName evidence="6">LysR family transcriptional regulator</fullName>
    </submittedName>
</protein>
<keyword evidence="2" id="KW-0805">Transcription regulation</keyword>